<dbReference type="WBParaSite" id="jg745">
    <property type="protein sequence ID" value="jg745"/>
    <property type="gene ID" value="jg745"/>
</dbReference>
<feature type="region of interest" description="Disordered" evidence="2">
    <location>
        <begin position="38"/>
        <end position="89"/>
    </location>
</feature>
<evidence type="ECO:0000259" key="3">
    <source>
        <dbReference type="PROSITE" id="PS51082"/>
    </source>
</evidence>
<evidence type="ECO:0000256" key="2">
    <source>
        <dbReference type="SAM" id="MobiDB-lite"/>
    </source>
</evidence>
<protein>
    <submittedName>
        <fullName evidence="5">WH2 domain-containing protein</fullName>
    </submittedName>
</protein>
<feature type="compositionally biased region" description="Low complexity" evidence="2">
    <location>
        <begin position="149"/>
        <end position="164"/>
    </location>
</feature>
<evidence type="ECO:0000313" key="5">
    <source>
        <dbReference type="WBParaSite" id="jg745"/>
    </source>
</evidence>
<evidence type="ECO:0000313" key="4">
    <source>
        <dbReference type="Proteomes" id="UP000887574"/>
    </source>
</evidence>
<dbReference type="Proteomes" id="UP000887574">
    <property type="component" value="Unplaced"/>
</dbReference>
<dbReference type="AlphaFoldDB" id="A0A915EJR3"/>
<feature type="compositionally biased region" description="Low complexity" evidence="2">
    <location>
        <begin position="276"/>
        <end position="285"/>
    </location>
</feature>
<organism evidence="4 5">
    <name type="scientific">Ditylenchus dipsaci</name>
    <dbReference type="NCBI Taxonomy" id="166011"/>
    <lineage>
        <taxon>Eukaryota</taxon>
        <taxon>Metazoa</taxon>
        <taxon>Ecdysozoa</taxon>
        <taxon>Nematoda</taxon>
        <taxon>Chromadorea</taxon>
        <taxon>Rhabditida</taxon>
        <taxon>Tylenchina</taxon>
        <taxon>Tylenchomorpha</taxon>
        <taxon>Sphaerularioidea</taxon>
        <taxon>Anguinidae</taxon>
        <taxon>Anguininae</taxon>
        <taxon>Ditylenchus</taxon>
    </lineage>
</organism>
<feature type="region of interest" description="Disordered" evidence="2">
    <location>
        <begin position="128"/>
        <end position="181"/>
    </location>
</feature>
<dbReference type="InterPro" id="IPR003124">
    <property type="entry name" value="WH2_dom"/>
</dbReference>
<name>A0A915EJR3_9BILA</name>
<evidence type="ECO:0000256" key="1">
    <source>
        <dbReference type="SAM" id="Coils"/>
    </source>
</evidence>
<accession>A0A915EJR3</accession>
<dbReference type="GO" id="GO:0003779">
    <property type="term" value="F:actin binding"/>
    <property type="evidence" value="ECO:0007669"/>
    <property type="project" value="InterPro"/>
</dbReference>
<proteinExistence type="predicted"/>
<keyword evidence="4" id="KW-1185">Reference proteome</keyword>
<feature type="compositionally biased region" description="Low complexity" evidence="2">
    <location>
        <begin position="76"/>
        <end position="89"/>
    </location>
</feature>
<feature type="domain" description="WH2" evidence="3">
    <location>
        <begin position="226"/>
        <end position="243"/>
    </location>
</feature>
<sequence length="294" mass="31045">MQATSQQRYMGSVGAHQAHHYTQGGDAFLHFPAEYQAPQNAQMSGRMHAPPGMSMHPDSQQQAYNSTPMPRPPGPASQAQQPQQPYYSQEAVRPFQAVQPQTTTPDASYSLQKPLQSLSVNAGHPNFVLEEDDDELPPPPPVLSSHTMGLAGASSAGLLSTSTAPHPTEETMQYLPSGAGGAPPMAGSLTVASFGAAAKGPGVDMEGAIPSIDGVEGSQEEAGDNQISNLLMEIQSGIKLKKVQRQVELAEAKAALQESNDVAAILRRRMEHVLGNDDGSSGSGHSNEDDGEWD</sequence>
<dbReference type="Gene3D" id="6.10.280.150">
    <property type="match status" value="1"/>
</dbReference>
<reference evidence="5" key="1">
    <citation type="submission" date="2022-11" db="UniProtKB">
        <authorList>
            <consortium name="WormBaseParasite"/>
        </authorList>
    </citation>
    <scope>IDENTIFICATION</scope>
</reference>
<feature type="region of interest" description="Disordered" evidence="2">
    <location>
        <begin position="273"/>
        <end position="294"/>
    </location>
</feature>
<dbReference type="PROSITE" id="PS51082">
    <property type="entry name" value="WH2"/>
    <property type="match status" value="1"/>
</dbReference>
<keyword evidence="1" id="KW-0175">Coiled coil</keyword>
<feature type="compositionally biased region" description="Polar residues" evidence="2">
    <location>
        <begin position="57"/>
        <end position="68"/>
    </location>
</feature>
<feature type="coiled-coil region" evidence="1">
    <location>
        <begin position="240"/>
        <end position="269"/>
    </location>
</feature>